<organism evidence="3 4">
    <name type="scientific">Limosilactobacillus oris DSM 4864</name>
    <dbReference type="NCBI Taxonomy" id="1423779"/>
    <lineage>
        <taxon>Bacteria</taxon>
        <taxon>Bacillati</taxon>
        <taxon>Bacillota</taxon>
        <taxon>Bacilli</taxon>
        <taxon>Lactobacillales</taxon>
        <taxon>Lactobacillaceae</taxon>
        <taxon>Limosilactobacillus</taxon>
    </lineage>
</organism>
<feature type="domain" description="Putative zinc-ribbon" evidence="2">
    <location>
        <begin position="1"/>
        <end position="24"/>
    </location>
</feature>
<dbReference type="RefSeq" id="WP_056984476.1">
    <property type="nucleotide sequence ID" value="NZ_AZGE01000011.1"/>
</dbReference>
<accession>A0A0R1WID5</accession>
<sequence length="260" mass="29876">MKKCSHCGHALKADQSFCPQCGTKYIAPQAEFVKPVSYQGHQRSFWRRIGFSIIVGVVIVAISWLACSSYDNHRLSITKEDSDIIWLVTPDNQTVDRLDDSTKVTYAYRFFYKNNEFYTAIYNLGDTELGDLKLDNGRLTYRGIAKYVGMKEGTYKPSYHEPSVIEGKQKLSKEDPVHLGFKHYALDDDDPGQYQYDSQLNLIQEKIRQRLNNGNYVIGYRTNQTDDDLDPSHSHKGYLVTITGHANQQAVFQYGKLYQQ</sequence>
<keyword evidence="1" id="KW-0812">Transmembrane</keyword>
<evidence type="ECO:0000259" key="2">
    <source>
        <dbReference type="Pfam" id="PF13248"/>
    </source>
</evidence>
<proteinExistence type="predicted"/>
<dbReference type="AlphaFoldDB" id="A0A0R1WID5"/>
<dbReference type="PATRIC" id="fig|1423779.3.peg.378"/>
<reference evidence="3 4" key="1">
    <citation type="journal article" date="2015" name="Genome Announc.">
        <title>Expanding the biotechnology potential of lactobacilli through comparative genomics of 213 strains and associated genera.</title>
        <authorList>
            <person name="Sun Z."/>
            <person name="Harris H.M."/>
            <person name="McCann A."/>
            <person name="Guo C."/>
            <person name="Argimon S."/>
            <person name="Zhang W."/>
            <person name="Yang X."/>
            <person name="Jeffery I.B."/>
            <person name="Cooney J.C."/>
            <person name="Kagawa T.F."/>
            <person name="Liu W."/>
            <person name="Song Y."/>
            <person name="Salvetti E."/>
            <person name="Wrobel A."/>
            <person name="Rasinkangas P."/>
            <person name="Parkhill J."/>
            <person name="Rea M.C."/>
            <person name="O'Sullivan O."/>
            <person name="Ritari J."/>
            <person name="Douillard F.P."/>
            <person name="Paul Ross R."/>
            <person name="Yang R."/>
            <person name="Briner A.E."/>
            <person name="Felis G.E."/>
            <person name="de Vos W.M."/>
            <person name="Barrangou R."/>
            <person name="Klaenhammer T.R."/>
            <person name="Caufield P.W."/>
            <person name="Cui Y."/>
            <person name="Zhang H."/>
            <person name="O'Toole P.W."/>
        </authorList>
    </citation>
    <scope>NUCLEOTIDE SEQUENCE [LARGE SCALE GENOMIC DNA]</scope>
    <source>
        <strain evidence="3 4">DSM 4864</strain>
    </source>
</reference>
<dbReference type="Proteomes" id="UP000050973">
    <property type="component" value="Unassembled WGS sequence"/>
</dbReference>
<evidence type="ECO:0000313" key="3">
    <source>
        <dbReference type="EMBL" id="KRM15451.1"/>
    </source>
</evidence>
<feature type="transmembrane region" description="Helical" evidence="1">
    <location>
        <begin position="49"/>
        <end position="66"/>
    </location>
</feature>
<keyword evidence="1" id="KW-0472">Membrane</keyword>
<keyword evidence="1" id="KW-1133">Transmembrane helix</keyword>
<dbReference type="EMBL" id="AZGE01000011">
    <property type="protein sequence ID" value="KRM15451.1"/>
    <property type="molecule type" value="Genomic_DNA"/>
</dbReference>
<comment type="caution">
    <text evidence="3">The sequence shown here is derived from an EMBL/GenBank/DDBJ whole genome shotgun (WGS) entry which is preliminary data.</text>
</comment>
<dbReference type="Pfam" id="PF13248">
    <property type="entry name" value="Zn_ribbon_3"/>
    <property type="match status" value="1"/>
</dbReference>
<dbReference type="InterPro" id="IPR059113">
    <property type="entry name" value="Znf_ribbon"/>
</dbReference>
<protein>
    <recommendedName>
        <fullName evidence="2">Putative zinc-ribbon domain-containing protein</fullName>
    </recommendedName>
</protein>
<evidence type="ECO:0000313" key="4">
    <source>
        <dbReference type="Proteomes" id="UP000050973"/>
    </source>
</evidence>
<evidence type="ECO:0000256" key="1">
    <source>
        <dbReference type="SAM" id="Phobius"/>
    </source>
</evidence>
<gene>
    <name evidence="3" type="ORF">FC49_GL000372</name>
</gene>
<name>A0A0R1WID5_9LACO</name>